<dbReference type="Gene3D" id="3.30.450.40">
    <property type="match status" value="1"/>
</dbReference>
<evidence type="ECO:0000259" key="1">
    <source>
        <dbReference type="PROSITE" id="PS50887"/>
    </source>
</evidence>
<dbReference type="PANTHER" id="PTHR43155:SF2">
    <property type="entry name" value="CYCLIC DI-GMP PHOSPHODIESTERASE PA4108"/>
    <property type="match status" value="1"/>
</dbReference>
<dbReference type="Pfam" id="PF13185">
    <property type="entry name" value="GAF_2"/>
    <property type="match status" value="1"/>
</dbReference>
<dbReference type="InterPro" id="IPR043128">
    <property type="entry name" value="Rev_trsase/Diguanyl_cyclase"/>
</dbReference>
<protein>
    <submittedName>
        <fullName evidence="3">Uncharacterized protein</fullName>
    </submittedName>
</protein>
<dbReference type="SUPFAM" id="SSF55073">
    <property type="entry name" value="Nucleotide cyclase"/>
    <property type="match status" value="1"/>
</dbReference>
<dbReference type="InterPro" id="IPR003607">
    <property type="entry name" value="HD/PDEase_dom"/>
</dbReference>
<dbReference type="CDD" id="cd01949">
    <property type="entry name" value="GGDEF"/>
    <property type="match status" value="1"/>
</dbReference>
<comment type="caution">
    <text evidence="3">The sequence shown here is derived from an EMBL/GenBank/DDBJ whole genome shotgun (WGS) entry which is preliminary data.</text>
</comment>
<feature type="domain" description="HD-GYP" evidence="2">
    <location>
        <begin position="243"/>
        <end position="433"/>
    </location>
</feature>
<dbReference type="Gene3D" id="3.30.70.270">
    <property type="match status" value="1"/>
</dbReference>
<dbReference type="InterPro" id="IPR037522">
    <property type="entry name" value="HD_GYP_dom"/>
</dbReference>
<dbReference type="CDD" id="cd00077">
    <property type="entry name" value="HDc"/>
    <property type="match status" value="1"/>
</dbReference>
<dbReference type="InterPro" id="IPR003018">
    <property type="entry name" value="GAF"/>
</dbReference>
<gene>
    <name evidence="3" type="ORF">SDC9_112289</name>
</gene>
<accession>A0A645BQ94</accession>
<dbReference type="EMBL" id="VSSQ01020491">
    <property type="protein sequence ID" value="MPM65393.1"/>
    <property type="molecule type" value="Genomic_DNA"/>
</dbReference>
<evidence type="ECO:0000259" key="2">
    <source>
        <dbReference type="PROSITE" id="PS51832"/>
    </source>
</evidence>
<name>A0A645BQ94_9ZZZZ</name>
<reference evidence="3" key="1">
    <citation type="submission" date="2019-08" db="EMBL/GenBank/DDBJ databases">
        <authorList>
            <person name="Kucharzyk K."/>
            <person name="Murdoch R.W."/>
            <person name="Higgins S."/>
            <person name="Loffler F."/>
        </authorList>
    </citation>
    <scope>NUCLEOTIDE SEQUENCE</scope>
</reference>
<dbReference type="InterPro" id="IPR000160">
    <property type="entry name" value="GGDEF_dom"/>
</dbReference>
<sequence>MSGKVWETGQPFIINDYQNWKDHLSDAAFVDVQTILGIPLKRSSQVIGIIGLAYPDRAKHFTADDINFLSGFAKLASIAIDNARLYDAAQYLSLHDKLTGLYNRVLFEEESRRVSTERFYPLGVIACDIDGLKLANDTLGHAHGDVLLKQAANIIQNCFRQSDIVARIGGDEFAVLLTCTTSEAIETACTRIRKAIADYNKTNPAFPLSLSIGYACDTNCSQTVHQLLKEADDYMYREKLHSSQSTRSSIVQALKKALEARDFITEGHADRLQCLVASLGNSIGLTEHQISDLRLLAQFHDIGKVGIPDNILFKQGPLTNDEFNEMRRHSEIGYRIAYSAPDLAPIAHYILKHHEWWNGQGYPLGLQGTEIPLECRILAIADAFDAMTSDRPYRKALSSENALDEIKRCSGTQFDPDLVDKFIDYIKKRTNCQ</sequence>
<dbReference type="SUPFAM" id="SSF109604">
    <property type="entry name" value="HD-domain/PDEase-like"/>
    <property type="match status" value="1"/>
</dbReference>
<feature type="domain" description="GGDEF" evidence="1">
    <location>
        <begin position="120"/>
        <end position="253"/>
    </location>
</feature>
<dbReference type="InterPro" id="IPR029787">
    <property type="entry name" value="Nucleotide_cyclase"/>
</dbReference>
<dbReference type="Pfam" id="PF13487">
    <property type="entry name" value="HD_5"/>
    <property type="match status" value="1"/>
</dbReference>
<dbReference type="SMART" id="SM00267">
    <property type="entry name" value="GGDEF"/>
    <property type="match status" value="1"/>
</dbReference>
<evidence type="ECO:0000313" key="3">
    <source>
        <dbReference type="EMBL" id="MPM65393.1"/>
    </source>
</evidence>
<dbReference type="AlphaFoldDB" id="A0A645BQ94"/>
<dbReference type="PROSITE" id="PS50887">
    <property type="entry name" value="GGDEF"/>
    <property type="match status" value="1"/>
</dbReference>
<dbReference type="Pfam" id="PF00990">
    <property type="entry name" value="GGDEF"/>
    <property type="match status" value="1"/>
</dbReference>
<dbReference type="SMART" id="SM00471">
    <property type="entry name" value="HDc"/>
    <property type="match status" value="1"/>
</dbReference>
<organism evidence="3">
    <name type="scientific">bioreactor metagenome</name>
    <dbReference type="NCBI Taxonomy" id="1076179"/>
    <lineage>
        <taxon>unclassified sequences</taxon>
        <taxon>metagenomes</taxon>
        <taxon>ecological metagenomes</taxon>
    </lineage>
</organism>
<dbReference type="SUPFAM" id="SSF55781">
    <property type="entry name" value="GAF domain-like"/>
    <property type="match status" value="1"/>
</dbReference>
<dbReference type="NCBIfam" id="TIGR00254">
    <property type="entry name" value="GGDEF"/>
    <property type="match status" value="1"/>
</dbReference>
<dbReference type="PROSITE" id="PS51832">
    <property type="entry name" value="HD_GYP"/>
    <property type="match status" value="1"/>
</dbReference>
<dbReference type="PANTHER" id="PTHR43155">
    <property type="entry name" value="CYCLIC DI-GMP PHOSPHODIESTERASE PA4108-RELATED"/>
    <property type="match status" value="1"/>
</dbReference>
<dbReference type="InterPro" id="IPR029016">
    <property type="entry name" value="GAF-like_dom_sf"/>
</dbReference>
<proteinExistence type="predicted"/>
<dbReference type="Gene3D" id="1.10.3210.10">
    <property type="entry name" value="Hypothetical protein af1432"/>
    <property type="match status" value="1"/>
</dbReference>